<evidence type="ECO:0000313" key="3">
    <source>
        <dbReference type="Proteomes" id="UP001217485"/>
    </source>
</evidence>
<evidence type="ECO:0008006" key="4">
    <source>
        <dbReference type="Google" id="ProtNLM"/>
    </source>
</evidence>
<reference evidence="2 3" key="1">
    <citation type="submission" date="2023-01" db="EMBL/GenBank/DDBJ databases">
        <title>Minimal conservation of predation-associated metabolite biosynthetic gene clusters underscores biosynthetic potential of Myxococcota including descriptions for ten novel species: Archangium lansinium sp. nov., Myxococcus landrumus sp. nov., Nannocystis bai.</title>
        <authorList>
            <person name="Ahearne A."/>
            <person name="Stevens C."/>
            <person name="Dowd S."/>
        </authorList>
    </citation>
    <scope>NUCLEOTIDE SEQUENCE [LARGE SCALE GENOMIC DNA]</scope>
    <source>
        <strain evidence="2 3">WIWO2</strain>
    </source>
</reference>
<sequence>MTTRTIGFWAALSMTLIACGAPEVATEGGGDDGEIAAAAQALEGFTFDARELATAPAARLPTARLTLRSFDDALIQRSLIGADQQFTPIGELGRRTELESADWTYEKDPSNGQVLVLRKTPSGPRTSPDEALLRRNALARLNSWGIPNDEIGAVVQRRTLREDQDGTAASAPEVHRYKTFVFRAVNGVRVQGHRAVVTHTLDGTFNRALIRWPAIASTGHRLRTALTAPEIERRAVEALSAEGERGGSVRLRWKYVATPLTSGEVTLTLTVGAILGAEVTRSGVTEEPREVDIDVAAL</sequence>
<gene>
    <name evidence="2" type="ORF">POL72_40215</name>
</gene>
<feature type="signal peptide" evidence="1">
    <location>
        <begin position="1"/>
        <end position="20"/>
    </location>
</feature>
<feature type="chain" id="PRO_5045564264" description="Lipoprotein" evidence="1">
    <location>
        <begin position="21"/>
        <end position="298"/>
    </location>
</feature>
<accession>A0ABT5CC54</accession>
<dbReference type="RefSeq" id="WP_272102150.1">
    <property type="nucleotide sequence ID" value="NZ_JAQNDK010000005.1"/>
</dbReference>
<comment type="caution">
    <text evidence="2">The sequence shown here is derived from an EMBL/GenBank/DDBJ whole genome shotgun (WGS) entry which is preliminary data.</text>
</comment>
<keyword evidence="1" id="KW-0732">Signal</keyword>
<evidence type="ECO:0000313" key="2">
    <source>
        <dbReference type="EMBL" id="MDC0684019.1"/>
    </source>
</evidence>
<dbReference type="PROSITE" id="PS51257">
    <property type="entry name" value="PROKAR_LIPOPROTEIN"/>
    <property type="match status" value="1"/>
</dbReference>
<proteinExistence type="predicted"/>
<dbReference type="EMBL" id="JAQNDK010000005">
    <property type="protein sequence ID" value="MDC0684019.1"/>
    <property type="molecule type" value="Genomic_DNA"/>
</dbReference>
<evidence type="ECO:0000256" key="1">
    <source>
        <dbReference type="SAM" id="SignalP"/>
    </source>
</evidence>
<organism evidence="2 3">
    <name type="scientific">Sorangium atrum</name>
    <dbReference type="NCBI Taxonomy" id="2995308"/>
    <lineage>
        <taxon>Bacteria</taxon>
        <taxon>Pseudomonadati</taxon>
        <taxon>Myxococcota</taxon>
        <taxon>Polyangia</taxon>
        <taxon>Polyangiales</taxon>
        <taxon>Polyangiaceae</taxon>
        <taxon>Sorangium</taxon>
    </lineage>
</organism>
<name>A0ABT5CC54_9BACT</name>
<protein>
    <recommendedName>
        <fullName evidence="4">Lipoprotein</fullName>
    </recommendedName>
</protein>
<keyword evidence="3" id="KW-1185">Reference proteome</keyword>
<dbReference type="Proteomes" id="UP001217485">
    <property type="component" value="Unassembled WGS sequence"/>
</dbReference>